<keyword evidence="8" id="KW-1185">Reference proteome</keyword>
<dbReference type="AlphaFoldDB" id="A0ABD5QGK0"/>
<evidence type="ECO:0000313" key="8">
    <source>
        <dbReference type="Proteomes" id="UP001595925"/>
    </source>
</evidence>
<name>A0ABD5QGK0_9EURY</name>
<feature type="transmembrane region" description="Helical" evidence="5">
    <location>
        <begin position="21"/>
        <end position="49"/>
    </location>
</feature>
<feature type="transmembrane region" description="Helical" evidence="5">
    <location>
        <begin position="217"/>
        <end position="238"/>
    </location>
</feature>
<evidence type="ECO:0000256" key="4">
    <source>
        <dbReference type="ARBA" id="ARBA00023136"/>
    </source>
</evidence>
<dbReference type="Pfam" id="PF04893">
    <property type="entry name" value="Yip1"/>
    <property type="match status" value="1"/>
</dbReference>
<proteinExistence type="predicted"/>
<organism evidence="7 8">
    <name type="scientific">Saliphagus infecundisoli</name>
    <dbReference type="NCBI Taxonomy" id="1849069"/>
    <lineage>
        <taxon>Archaea</taxon>
        <taxon>Methanobacteriati</taxon>
        <taxon>Methanobacteriota</taxon>
        <taxon>Stenosarchaea group</taxon>
        <taxon>Halobacteria</taxon>
        <taxon>Halobacteriales</taxon>
        <taxon>Natrialbaceae</taxon>
        <taxon>Saliphagus</taxon>
    </lineage>
</organism>
<feature type="transmembrane region" description="Helical" evidence="5">
    <location>
        <begin position="141"/>
        <end position="165"/>
    </location>
</feature>
<dbReference type="RefSeq" id="WP_224827513.1">
    <property type="nucleotide sequence ID" value="NZ_JAIVEF010000001.1"/>
</dbReference>
<protein>
    <submittedName>
        <fullName evidence="7">Yip1 family protein</fullName>
    </submittedName>
</protein>
<evidence type="ECO:0000256" key="5">
    <source>
        <dbReference type="SAM" id="Phobius"/>
    </source>
</evidence>
<keyword evidence="3 5" id="KW-1133">Transmembrane helix</keyword>
<evidence type="ECO:0000256" key="3">
    <source>
        <dbReference type="ARBA" id="ARBA00022989"/>
    </source>
</evidence>
<dbReference type="Proteomes" id="UP001595925">
    <property type="component" value="Unassembled WGS sequence"/>
</dbReference>
<dbReference type="EMBL" id="JBHSJG010000036">
    <property type="protein sequence ID" value="MFC4988810.1"/>
    <property type="molecule type" value="Genomic_DNA"/>
</dbReference>
<sequence length="239" mass="25409">MSPIDPLVRPDRFFDRQRWDWLLASSAAVVVVLALVSGVGFMAMGWVLADEVTGTTTTVDNPAHVPDWVCEQQGEDGPTQNACDEPERIEVETGEVLWDAWADPGNVGALFFSVLLAWPLTAVALQVVSRLAGGEGSFRRTLAVAGWGMAPAVLEVVLAVALWWYQVRTTALSSDPEALVGQVEGIEPMAGGAVLTIAFGIWQWYVWTHGLKHGRELSVGAAAGAAGAVAVVSILFGLA</sequence>
<keyword evidence="2 5" id="KW-0812">Transmembrane</keyword>
<gene>
    <name evidence="7" type="ORF">ACFPFO_13755</name>
</gene>
<evidence type="ECO:0000313" key="7">
    <source>
        <dbReference type="EMBL" id="MFC4988810.1"/>
    </source>
</evidence>
<evidence type="ECO:0000259" key="6">
    <source>
        <dbReference type="Pfam" id="PF04893"/>
    </source>
</evidence>
<evidence type="ECO:0000256" key="1">
    <source>
        <dbReference type="ARBA" id="ARBA00004141"/>
    </source>
</evidence>
<feature type="transmembrane region" description="Helical" evidence="5">
    <location>
        <begin position="107"/>
        <end position="129"/>
    </location>
</feature>
<reference evidence="7 8" key="1">
    <citation type="journal article" date="2019" name="Int. J. Syst. Evol. Microbiol.">
        <title>The Global Catalogue of Microorganisms (GCM) 10K type strain sequencing project: providing services to taxonomists for standard genome sequencing and annotation.</title>
        <authorList>
            <consortium name="The Broad Institute Genomics Platform"/>
            <consortium name="The Broad Institute Genome Sequencing Center for Infectious Disease"/>
            <person name="Wu L."/>
            <person name="Ma J."/>
        </authorList>
    </citation>
    <scope>NUCLEOTIDE SEQUENCE [LARGE SCALE GENOMIC DNA]</scope>
    <source>
        <strain evidence="7 8">CGMCC 1.15824</strain>
    </source>
</reference>
<dbReference type="GO" id="GO:0016020">
    <property type="term" value="C:membrane"/>
    <property type="evidence" value="ECO:0007669"/>
    <property type="project" value="UniProtKB-SubCell"/>
</dbReference>
<evidence type="ECO:0000256" key="2">
    <source>
        <dbReference type="ARBA" id="ARBA00022692"/>
    </source>
</evidence>
<keyword evidence="4 5" id="KW-0472">Membrane</keyword>
<dbReference type="InterPro" id="IPR006977">
    <property type="entry name" value="Yip1_dom"/>
</dbReference>
<feature type="transmembrane region" description="Helical" evidence="5">
    <location>
        <begin position="185"/>
        <end position="205"/>
    </location>
</feature>
<comment type="caution">
    <text evidence="7">The sequence shown here is derived from an EMBL/GenBank/DDBJ whole genome shotgun (WGS) entry which is preliminary data.</text>
</comment>
<comment type="subcellular location">
    <subcellularLocation>
        <location evidence="1">Membrane</location>
        <topology evidence="1">Multi-pass membrane protein</topology>
    </subcellularLocation>
</comment>
<accession>A0ABD5QGK0</accession>
<feature type="domain" description="Yip1" evidence="6">
    <location>
        <begin position="7"/>
        <end position="238"/>
    </location>
</feature>